<dbReference type="EMBL" id="JAKWBI020000056">
    <property type="protein sequence ID" value="KAJ2904350.1"/>
    <property type="molecule type" value="Genomic_DNA"/>
</dbReference>
<gene>
    <name evidence="1" type="ORF">MKZ38_008266</name>
</gene>
<comment type="caution">
    <text evidence="1">The sequence shown here is derived from an EMBL/GenBank/DDBJ whole genome shotgun (WGS) entry which is preliminary data.</text>
</comment>
<dbReference type="AlphaFoldDB" id="A0AAD5RW09"/>
<sequence>MASVPELLYHTTLTVIDYYVDTSGSTRKVFVLGTHTQLDKAKEFAVGALKELGYEADDFAEYVVRKPGEEWKHGDGVIVYTKAEAGQEFLVGIDTKDNTEKLPEGRDGQLELPRGVDHLHYVLQTKIDYNQDRSGTFQSTEIEGCYIKRADAFAAARKALASGEGALERDDFAQYDERKDGAESTWPFGEDVLVHAIAQTGENYTVAVRTVPGAHKQHAKKN</sequence>
<keyword evidence="2" id="KW-1185">Reference proteome</keyword>
<evidence type="ECO:0000313" key="2">
    <source>
        <dbReference type="Proteomes" id="UP001201980"/>
    </source>
</evidence>
<dbReference type="Proteomes" id="UP001201980">
    <property type="component" value="Unassembled WGS sequence"/>
</dbReference>
<organism evidence="1 2">
    <name type="scientific">Zalerion maritima</name>
    <dbReference type="NCBI Taxonomy" id="339359"/>
    <lineage>
        <taxon>Eukaryota</taxon>
        <taxon>Fungi</taxon>
        <taxon>Dikarya</taxon>
        <taxon>Ascomycota</taxon>
        <taxon>Pezizomycotina</taxon>
        <taxon>Sordariomycetes</taxon>
        <taxon>Lulworthiomycetidae</taxon>
        <taxon>Lulworthiales</taxon>
        <taxon>Lulworthiaceae</taxon>
        <taxon>Zalerion</taxon>
    </lineage>
</organism>
<proteinExistence type="predicted"/>
<name>A0AAD5RW09_9PEZI</name>
<accession>A0AAD5RW09</accession>
<protein>
    <submittedName>
        <fullName evidence="1">Uncharacterized protein</fullName>
    </submittedName>
</protein>
<evidence type="ECO:0000313" key="1">
    <source>
        <dbReference type="EMBL" id="KAJ2904350.1"/>
    </source>
</evidence>
<reference evidence="1" key="1">
    <citation type="submission" date="2022-07" db="EMBL/GenBank/DDBJ databases">
        <title>Draft genome sequence of Zalerion maritima ATCC 34329, a (micro)plastics degrading marine fungus.</title>
        <authorList>
            <person name="Paco A."/>
            <person name="Goncalves M.F.M."/>
            <person name="Rocha-Santos T.A.P."/>
            <person name="Alves A."/>
        </authorList>
    </citation>
    <scope>NUCLEOTIDE SEQUENCE</scope>
    <source>
        <strain evidence="1">ATCC 34329</strain>
    </source>
</reference>